<sequence>MLVSTDTMDPAVFTAGTGWSIKPQGACKGEHCVPLPAEARDAAGDVVVEVVARRLGMPLVVDAEHGLTAVGPEAAVTGRMLSTAEAPELTLPTFDGATFQLSRLRGTKVLLVAWASWCGCAHDLPLWAALRERLRGNNLEIVTVAMDVAGPDAGRQFVERAAPRHPAAIDAEHSLGRLFGVVNVPSGVWIDETGMIVRPAEPAFPGRVVIFDELRKADLEREAAASAGTLDRMREVLRSDDGLSDSTVSLVEMTRIIADHAEPELYLRMLLDWADKGAGSEYVLAPHEVVERSAPRPPDVATAAAHFELGQHLERHGDHLAAVAHWRRAHELQPLNWTYKRQAWRFEYGPDGQPDRYTSSMEHDLRAVGPENYYPRLRP</sequence>
<keyword evidence="5" id="KW-0676">Redox-active center</keyword>
<organism evidence="8 9">
    <name type="scientific">Frankia torreyi</name>
    <dbReference type="NCBI Taxonomy" id="1856"/>
    <lineage>
        <taxon>Bacteria</taxon>
        <taxon>Bacillati</taxon>
        <taxon>Actinomycetota</taxon>
        <taxon>Actinomycetes</taxon>
        <taxon>Frankiales</taxon>
        <taxon>Frankiaceae</taxon>
        <taxon>Frankia</taxon>
    </lineage>
</organism>
<keyword evidence="2" id="KW-0201">Cytochrome c-type biogenesis</keyword>
<dbReference type="PANTHER" id="PTHR42852">
    <property type="entry name" value="THIOL:DISULFIDE INTERCHANGE PROTEIN DSBE"/>
    <property type="match status" value="1"/>
</dbReference>
<dbReference type="GO" id="GO:0017004">
    <property type="term" value="P:cytochrome complex assembly"/>
    <property type="evidence" value="ECO:0007669"/>
    <property type="project" value="UniProtKB-KW"/>
</dbReference>
<feature type="domain" description="Thioredoxin" evidence="7">
    <location>
        <begin position="80"/>
        <end position="224"/>
    </location>
</feature>
<dbReference type="GO" id="GO:0030313">
    <property type="term" value="C:cell envelope"/>
    <property type="evidence" value="ECO:0007669"/>
    <property type="project" value="UniProtKB-SubCell"/>
</dbReference>
<dbReference type="InterPro" id="IPR036249">
    <property type="entry name" value="Thioredoxin-like_sf"/>
</dbReference>
<dbReference type="RefSeq" id="WP_044886988.1">
    <property type="nucleotide sequence ID" value="NZ_JYFN01000041.1"/>
</dbReference>
<evidence type="ECO:0000256" key="5">
    <source>
        <dbReference type="ARBA" id="ARBA00023284"/>
    </source>
</evidence>
<dbReference type="PROSITE" id="PS51352">
    <property type="entry name" value="THIOREDOXIN_2"/>
    <property type="match status" value="1"/>
</dbReference>
<evidence type="ECO:0000256" key="3">
    <source>
        <dbReference type="ARBA" id="ARBA00022968"/>
    </source>
</evidence>
<dbReference type="EMBL" id="JYFN01000041">
    <property type="protein sequence ID" value="KJE21232.1"/>
    <property type="molecule type" value="Genomic_DNA"/>
</dbReference>
<dbReference type="OrthoDB" id="5188698at2"/>
<dbReference type="InterPro" id="IPR050553">
    <property type="entry name" value="Thioredoxin_ResA/DsbE_sf"/>
</dbReference>
<dbReference type="InterPro" id="IPR000866">
    <property type="entry name" value="AhpC/TSA"/>
</dbReference>
<keyword evidence="9" id="KW-1185">Reference proteome</keyword>
<keyword evidence="4" id="KW-1015">Disulfide bond</keyword>
<accession>A0A0D8BCY1</accession>
<dbReference type="PANTHER" id="PTHR42852:SF6">
    <property type="entry name" value="THIOL:DISULFIDE INTERCHANGE PROTEIN DSBE"/>
    <property type="match status" value="1"/>
</dbReference>
<dbReference type="PATRIC" id="fig|1502723.3.peg.4395"/>
<evidence type="ECO:0000256" key="1">
    <source>
        <dbReference type="ARBA" id="ARBA00004196"/>
    </source>
</evidence>
<dbReference type="Gene3D" id="3.40.30.10">
    <property type="entry name" value="Glutaredoxin"/>
    <property type="match status" value="1"/>
</dbReference>
<proteinExistence type="predicted"/>
<protein>
    <submittedName>
        <fullName evidence="8">Peroxiredoxin</fullName>
    </submittedName>
</protein>
<evidence type="ECO:0000256" key="2">
    <source>
        <dbReference type="ARBA" id="ARBA00022748"/>
    </source>
</evidence>
<gene>
    <name evidence="8" type="ORF">FF36_04463</name>
</gene>
<dbReference type="Proteomes" id="UP000032545">
    <property type="component" value="Unassembled WGS sequence"/>
</dbReference>
<keyword evidence="3" id="KW-0735">Signal-anchor</keyword>
<comment type="caution">
    <text evidence="8">The sequence shown here is derived from an EMBL/GenBank/DDBJ whole genome shotgun (WGS) entry which is preliminary data.</text>
</comment>
<dbReference type="Pfam" id="PF00578">
    <property type="entry name" value="AhpC-TSA"/>
    <property type="match status" value="1"/>
</dbReference>
<evidence type="ECO:0000313" key="9">
    <source>
        <dbReference type="Proteomes" id="UP000032545"/>
    </source>
</evidence>
<dbReference type="SUPFAM" id="SSF52833">
    <property type="entry name" value="Thioredoxin-like"/>
    <property type="match status" value="1"/>
</dbReference>
<dbReference type="AlphaFoldDB" id="A0A0D8BCY1"/>
<evidence type="ECO:0000256" key="4">
    <source>
        <dbReference type="ARBA" id="ARBA00023157"/>
    </source>
</evidence>
<comment type="subcellular location">
    <subcellularLocation>
        <location evidence="1">Cell envelope</location>
    </subcellularLocation>
</comment>
<reference evidence="8 9" key="2">
    <citation type="journal article" date="2016" name="Genome Announc.">
        <title>Permanent Draft Genome Sequences for Two Variants of Frankia sp. Strain CpI1, the First Frankia Strain Isolated from Root Nodules of Comptonia peregrina.</title>
        <authorList>
            <person name="Oshone R."/>
            <person name="Hurst S.G.IV."/>
            <person name="Abebe-Akele F."/>
            <person name="Simpson S."/>
            <person name="Morris K."/>
            <person name="Thomas W.K."/>
            <person name="Tisa L.S."/>
        </authorList>
    </citation>
    <scope>NUCLEOTIDE SEQUENCE [LARGE SCALE GENOMIC DNA]</scope>
    <source>
        <strain evidence="9">CpI1-S</strain>
    </source>
</reference>
<dbReference type="NCBIfam" id="NF041054">
    <property type="entry name" value="WAxxUGC_long"/>
    <property type="match status" value="1"/>
</dbReference>
<keyword evidence="6" id="KW-0802">TPR repeat</keyword>
<dbReference type="InterPro" id="IPR013766">
    <property type="entry name" value="Thioredoxin_domain"/>
</dbReference>
<dbReference type="CDD" id="cd02966">
    <property type="entry name" value="TlpA_like_family"/>
    <property type="match status" value="1"/>
</dbReference>
<keyword evidence="3" id="KW-0812">Transmembrane</keyword>
<evidence type="ECO:0000256" key="6">
    <source>
        <dbReference type="PROSITE-ProRule" id="PRU00339"/>
    </source>
</evidence>
<dbReference type="PROSITE" id="PS50005">
    <property type="entry name" value="TPR"/>
    <property type="match status" value="1"/>
</dbReference>
<name>A0A0D8BCY1_9ACTN</name>
<feature type="repeat" description="TPR" evidence="6">
    <location>
        <begin position="303"/>
        <end position="336"/>
    </location>
</feature>
<evidence type="ECO:0000313" key="8">
    <source>
        <dbReference type="EMBL" id="KJE21232.1"/>
    </source>
</evidence>
<reference evidence="9" key="1">
    <citation type="submission" date="2015-02" db="EMBL/GenBank/DDBJ databases">
        <title>Draft Genome of Frankia sp. CpI1-S.</title>
        <authorList>
            <person name="Oshone R.T."/>
            <person name="Ngom M."/>
            <person name="Ghodhbane-Gtari F."/>
            <person name="Gtari M."/>
            <person name="Morris K."/>
            <person name="Thomas K."/>
            <person name="Sen A."/>
            <person name="Tisa L.S."/>
        </authorList>
    </citation>
    <scope>NUCLEOTIDE SEQUENCE [LARGE SCALE GENOMIC DNA]</scope>
    <source>
        <strain evidence="9">CpI1-S</strain>
    </source>
</reference>
<dbReference type="GO" id="GO:0016209">
    <property type="term" value="F:antioxidant activity"/>
    <property type="evidence" value="ECO:0007669"/>
    <property type="project" value="InterPro"/>
</dbReference>
<evidence type="ECO:0000259" key="7">
    <source>
        <dbReference type="PROSITE" id="PS51352"/>
    </source>
</evidence>
<dbReference type="InterPro" id="IPR019734">
    <property type="entry name" value="TPR_rpt"/>
</dbReference>
<dbReference type="GO" id="GO:0016491">
    <property type="term" value="F:oxidoreductase activity"/>
    <property type="evidence" value="ECO:0007669"/>
    <property type="project" value="InterPro"/>
</dbReference>